<name>A0AAD7I0X0_9AGAR</name>
<dbReference type="EMBL" id="JARKIB010000144">
    <property type="protein sequence ID" value="KAJ7732558.1"/>
    <property type="molecule type" value="Genomic_DNA"/>
</dbReference>
<reference evidence="1" key="1">
    <citation type="submission" date="2023-03" db="EMBL/GenBank/DDBJ databases">
        <title>Massive genome expansion in bonnet fungi (Mycena s.s.) driven by repeated elements and novel gene families across ecological guilds.</title>
        <authorList>
            <consortium name="Lawrence Berkeley National Laboratory"/>
            <person name="Harder C.B."/>
            <person name="Miyauchi S."/>
            <person name="Viragh M."/>
            <person name="Kuo A."/>
            <person name="Thoen E."/>
            <person name="Andreopoulos B."/>
            <person name="Lu D."/>
            <person name="Skrede I."/>
            <person name="Drula E."/>
            <person name="Henrissat B."/>
            <person name="Morin E."/>
            <person name="Kohler A."/>
            <person name="Barry K."/>
            <person name="LaButti K."/>
            <person name="Morin E."/>
            <person name="Salamov A."/>
            <person name="Lipzen A."/>
            <person name="Mereny Z."/>
            <person name="Hegedus B."/>
            <person name="Baldrian P."/>
            <person name="Stursova M."/>
            <person name="Weitz H."/>
            <person name="Taylor A."/>
            <person name="Grigoriev I.V."/>
            <person name="Nagy L.G."/>
            <person name="Martin F."/>
            <person name="Kauserud H."/>
        </authorList>
    </citation>
    <scope>NUCLEOTIDE SEQUENCE</scope>
    <source>
        <strain evidence="1">CBHHK182m</strain>
    </source>
</reference>
<dbReference type="AlphaFoldDB" id="A0AAD7I0X0"/>
<dbReference type="Proteomes" id="UP001215598">
    <property type="component" value="Unassembled WGS sequence"/>
</dbReference>
<evidence type="ECO:0000313" key="1">
    <source>
        <dbReference type="EMBL" id="KAJ7732558.1"/>
    </source>
</evidence>
<accession>A0AAD7I0X0</accession>
<keyword evidence="2" id="KW-1185">Reference proteome</keyword>
<gene>
    <name evidence="1" type="ORF">B0H16DRAFT_1732752</name>
</gene>
<organism evidence="1 2">
    <name type="scientific">Mycena metata</name>
    <dbReference type="NCBI Taxonomy" id="1033252"/>
    <lineage>
        <taxon>Eukaryota</taxon>
        <taxon>Fungi</taxon>
        <taxon>Dikarya</taxon>
        <taxon>Basidiomycota</taxon>
        <taxon>Agaricomycotina</taxon>
        <taxon>Agaricomycetes</taxon>
        <taxon>Agaricomycetidae</taxon>
        <taxon>Agaricales</taxon>
        <taxon>Marasmiineae</taxon>
        <taxon>Mycenaceae</taxon>
        <taxon>Mycena</taxon>
    </lineage>
</organism>
<evidence type="ECO:0000313" key="2">
    <source>
        <dbReference type="Proteomes" id="UP001215598"/>
    </source>
</evidence>
<dbReference type="SUPFAM" id="SSF52047">
    <property type="entry name" value="RNI-like"/>
    <property type="match status" value="1"/>
</dbReference>
<sequence length="572" mass="64719">MSDILPAELLDEVFGYALGRTPGSWFGDPSPAWFTDPSDWLCFVDGRCVVSMVCRRWRERMYNNPAWWRFIYFVRYLPPRFMEFCVMQTKNGMFNVHIDSSAYAGVPRKTWGKPRAHIDPLNADNLLMDVFSTLIESIVGSNIHRVERIRVEGAVCPDWETILKPLLACDAPALRFAEFSVRALEPTRYATQQLVLDHLAWGKLEYFGTYGISPVWLGIGALPRLTNLVLQCGWALRMQVPDLLSALEAAPALVELSLDDVECVDREEGRIVTLAYLRAFRFSYSCAACCLVLPRLQMPSLDYLLLEAHPTSPSDALWRSCGHLLSTVTELHVWVSESAAAGISALWLGLRRVVHLDLNVDEQIWVELWDMVCTRRVLFPGIQYLRLQDRKSPAAPQDIIREFRAGGETPMVVVLPDFYSTECDDWKRWELTDAGLRSKRVGGRYGAWSDMSRTRSWDACQSLGETFSPRKVSKLLSLCLLNSLGLCAILRHFVSPQNHDPHLSLSEGVDEISVIKALDSAKSPQNLFNDPRAPTRPHKKLQALAPSLPAATNFRGRCSTFLSSFCRDEFLL</sequence>
<protein>
    <recommendedName>
        <fullName evidence="3">F-box domain-containing protein</fullName>
    </recommendedName>
</protein>
<comment type="caution">
    <text evidence="1">The sequence shown here is derived from an EMBL/GenBank/DDBJ whole genome shotgun (WGS) entry which is preliminary data.</text>
</comment>
<evidence type="ECO:0008006" key="3">
    <source>
        <dbReference type="Google" id="ProtNLM"/>
    </source>
</evidence>
<proteinExistence type="predicted"/>